<protein>
    <submittedName>
        <fullName evidence="1">Uncharacterized protein</fullName>
    </submittedName>
</protein>
<keyword evidence="2" id="KW-1185">Reference proteome</keyword>
<dbReference type="EMBL" id="BAAAZA010000035">
    <property type="protein sequence ID" value="GAA3896124.1"/>
    <property type="molecule type" value="Genomic_DNA"/>
</dbReference>
<reference evidence="2" key="1">
    <citation type="journal article" date="2019" name="Int. J. Syst. Evol. Microbiol.">
        <title>The Global Catalogue of Microorganisms (GCM) 10K type strain sequencing project: providing services to taxonomists for standard genome sequencing and annotation.</title>
        <authorList>
            <consortium name="The Broad Institute Genomics Platform"/>
            <consortium name="The Broad Institute Genome Sequencing Center for Infectious Disease"/>
            <person name="Wu L."/>
            <person name="Ma J."/>
        </authorList>
    </citation>
    <scope>NUCLEOTIDE SEQUENCE [LARGE SCALE GENOMIC DNA]</scope>
    <source>
        <strain evidence="2">JCM 16578</strain>
    </source>
</reference>
<organism evidence="1 2">
    <name type="scientific">Streptomyces lannensis</name>
    <dbReference type="NCBI Taxonomy" id="766498"/>
    <lineage>
        <taxon>Bacteria</taxon>
        <taxon>Bacillati</taxon>
        <taxon>Actinomycetota</taxon>
        <taxon>Actinomycetes</taxon>
        <taxon>Kitasatosporales</taxon>
        <taxon>Streptomycetaceae</taxon>
        <taxon>Streptomyces</taxon>
    </lineage>
</organism>
<evidence type="ECO:0000313" key="1">
    <source>
        <dbReference type="EMBL" id="GAA3896124.1"/>
    </source>
</evidence>
<proteinExistence type="predicted"/>
<sequence>MVIGLVVAAWVVILTWAEPTFSVRSVARVNAAMIRSALSTALAADFAPSVPHADVTINAAAVTPAQAAVCRSLICPTPLL</sequence>
<evidence type="ECO:0000313" key="2">
    <source>
        <dbReference type="Proteomes" id="UP001501563"/>
    </source>
</evidence>
<gene>
    <name evidence="1" type="ORF">GCM10022207_75480</name>
</gene>
<dbReference type="Proteomes" id="UP001501563">
    <property type="component" value="Unassembled WGS sequence"/>
</dbReference>
<name>A0ABP7L712_9ACTN</name>
<accession>A0ABP7L712</accession>
<comment type="caution">
    <text evidence="1">The sequence shown here is derived from an EMBL/GenBank/DDBJ whole genome shotgun (WGS) entry which is preliminary data.</text>
</comment>